<dbReference type="HAMAP" id="MF_00812">
    <property type="entry name" value="Thiopur_methtran"/>
    <property type="match status" value="1"/>
</dbReference>
<dbReference type="InterPro" id="IPR008854">
    <property type="entry name" value="TPMT"/>
</dbReference>
<dbReference type="InterPro" id="IPR022474">
    <property type="entry name" value="Thiopur_S-MeTfrase_Se/Te_detox"/>
</dbReference>
<dbReference type="GO" id="GO:0032259">
    <property type="term" value="P:methylation"/>
    <property type="evidence" value="ECO:0007669"/>
    <property type="project" value="UniProtKB-KW"/>
</dbReference>
<comment type="subcellular location">
    <subcellularLocation>
        <location evidence="2 9">Cytoplasm</location>
    </subcellularLocation>
</comment>
<evidence type="ECO:0000256" key="4">
    <source>
        <dbReference type="ARBA" id="ARBA00011905"/>
    </source>
</evidence>
<dbReference type="NCBIfam" id="TIGR03840">
    <property type="entry name" value="TMPT_Se_Te"/>
    <property type="match status" value="1"/>
</dbReference>
<dbReference type="EMBL" id="CP013232">
    <property type="protein sequence ID" value="AMO92760.1"/>
    <property type="molecule type" value="Genomic_DNA"/>
</dbReference>
<evidence type="ECO:0000256" key="6">
    <source>
        <dbReference type="ARBA" id="ARBA00022603"/>
    </source>
</evidence>
<evidence type="ECO:0000256" key="3">
    <source>
        <dbReference type="ARBA" id="ARBA00008145"/>
    </source>
</evidence>
<dbReference type="OrthoDB" id="9778208at2"/>
<protein>
    <recommendedName>
        <fullName evidence="4 9">Thiopurine S-methyltransferase</fullName>
        <ecNumber evidence="4 9">2.1.1.67</ecNumber>
    </recommendedName>
    <alternativeName>
        <fullName evidence="9">Thiopurine methyltransferase</fullName>
    </alternativeName>
</protein>
<feature type="binding site" evidence="9">
    <location>
        <position position="123"/>
    </location>
    <ligand>
        <name>S-adenosyl-L-methionine</name>
        <dbReference type="ChEBI" id="CHEBI:59789"/>
    </ligand>
</feature>
<gene>
    <name evidence="10" type="primary">tmpT</name>
    <name evidence="9" type="synonym">tpm</name>
    <name evidence="10" type="ORF">CFter6_0029</name>
</gene>
<proteinExistence type="inferred from homology"/>
<keyword evidence="6 9" id="KW-0489">Methyltransferase</keyword>
<dbReference type="FunFam" id="3.40.50.150:FF:000101">
    <property type="entry name" value="Thiopurine S-methyltransferase"/>
    <property type="match status" value="1"/>
</dbReference>
<dbReference type="SUPFAM" id="SSF53335">
    <property type="entry name" value="S-adenosyl-L-methionine-dependent methyltransferases"/>
    <property type="match status" value="1"/>
</dbReference>
<dbReference type="InterPro" id="IPR029063">
    <property type="entry name" value="SAM-dependent_MTases_sf"/>
</dbReference>
<dbReference type="PANTHER" id="PTHR10259:SF11">
    <property type="entry name" value="THIOPURINE S-METHYLTRANSFERASE"/>
    <property type="match status" value="1"/>
</dbReference>
<evidence type="ECO:0000313" key="10">
    <source>
        <dbReference type="EMBL" id="AMO92760.1"/>
    </source>
</evidence>
<name>A0A127P4I4_9BURK</name>
<dbReference type="RefSeq" id="WP_061538210.1">
    <property type="nucleotide sequence ID" value="NZ_CP013232.1"/>
</dbReference>
<dbReference type="Proteomes" id="UP000072421">
    <property type="component" value="Chromosome"/>
</dbReference>
<evidence type="ECO:0000313" key="11">
    <source>
        <dbReference type="Proteomes" id="UP000072421"/>
    </source>
</evidence>
<dbReference type="Gene3D" id="3.40.50.150">
    <property type="entry name" value="Vaccinia Virus protein VP39"/>
    <property type="match status" value="1"/>
</dbReference>
<feature type="binding site" evidence="9">
    <location>
        <position position="10"/>
    </location>
    <ligand>
        <name>S-adenosyl-L-methionine</name>
        <dbReference type="ChEBI" id="CHEBI:59789"/>
    </ligand>
</feature>
<comment type="similarity">
    <text evidence="3 9">Belongs to the class I-like SAM-binding methyltransferase superfamily. TPMT family.</text>
</comment>
<keyword evidence="5 9" id="KW-0963">Cytoplasm</keyword>
<dbReference type="InterPro" id="IPR025835">
    <property type="entry name" value="Thiopurine_S-MeTrfase"/>
</dbReference>
<reference evidence="10 11" key="1">
    <citation type="submission" date="2015-11" db="EMBL/GenBank/DDBJ databases">
        <title>Exploring the genomic traits of fungus-feeding bacterial genus Collimonas.</title>
        <authorList>
            <person name="Song C."/>
            <person name="Schmidt R."/>
            <person name="de Jager V."/>
            <person name="Krzyzanowska D."/>
            <person name="Jongedijk E."/>
            <person name="Cankar K."/>
            <person name="Beekwilder J."/>
            <person name="van Veen A."/>
            <person name="de Boer W."/>
            <person name="van Veen J.A."/>
            <person name="Garbeva P."/>
        </authorList>
    </citation>
    <scope>NUCLEOTIDE SEQUENCE [LARGE SCALE GENOMIC DNA]</scope>
    <source>
        <strain evidence="10 11">Ter6</strain>
    </source>
</reference>
<dbReference type="EC" id="2.1.1.67" evidence="4 9"/>
<evidence type="ECO:0000256" key="7">
    <source>
        <dbReference type="ARBA" id="ARBA00022679"/>
    </source>
</evidence>
<feature type="binding site" evidence="9">
    <location>
        <position position="66"/>
    </location>
    <ligand>
        <name>S-adenosyl-L-methionine</name>
        <dbReference type="ChEBI" id="CHEBI:59789"/>
    </ligand>
</feature>
<evidence type="ECO:0000256" key="1">
    <source>
        <dbReference type="ARBA" id="ARBA00000903"/>
    </source>
</evidence>
<keyword evidence="8 9" id="KW-0949">S-adenosyl-L-methionine</keyword>
<dbReference type="PATRIC" id="fig|158899.10.peg.30"/>
<comment type="catalytic activity">
    <reaction evidence="1 9">
        <text>S-adenosyl-L-methionine + a thiopurine = S-adenosyl-L-homocysteine + a thiopurine S-methylether.</text>
        <dbReference type="EC" id="2.1.1.67"/>
    </reaction>
</comment>
<organism evidence="10">
    <name type="scientific">Collimonas fungivorans</name>
    <dbReference type="NCBI Taxonomy" id="158899"/>
    <lineage>
        <taxon>Bacteria</taxon>
        <taxon>Pseudomonadati</taxon>
        <taxon>Pseudomonadota</taxon>
        <taxon>Betaproteobacteria</taxon>
        <taxon>Burkholderiales</taxon>
        <taxon>Oxalobacteraceae</taxon>
        <taxon>Collimonas</taxon>
    </lineage>
</organism>
<evidence type="ECO:0000256" key="5">
    <source>
        <dbReference type="ARBA" id="ARBA00022490"/>
    </source>
</evidence>
<dbReference type="PANTHER" id="PTHR10259">
    <property type="entry name" value="THIOPURINE S-METHYLTRANSFERASE"/>
    <property type="match status" value="1"/>
</dbReference>
<keyword evidence="7 9" id="KW-0808">Transferase</keyword>
<dbReference type="AlphaFoldDB" id="A0A127P4I4"/>
<dbReference type="GO" id="GO:0005737">
    <property type="term" value="C:cytoplasm"/>
    <property type="evidence" value="ECO:0007669"/>
    <property type="project" value="UniProtKB-SubCell"/>
</dbReference>
<dbReference type="GO" id="GO:0010038">
    <property type="term" value="P:response to metal ion"/>
    <property type="evidence" value="ECO:0007669"/>
    <property type="project" value="InterPro"/>
</dbReference>
<feature type="binding site" evidence="9">
    <location>
        <position position="45"/>
    </location>
    <ligand>
        <name>S-adenosyl-L-methionine</name>
        <dbReference type="ChEBI" id="CHEBI:59789"/>
    </ligand>
</feature>
<dbReference type="GO" id="GO:0008119">
    <property type="term" value="F:thiopurine S-methyltransferase activity"/>
    <property type="evidence" value="ECO:0007669"/>
    <property type="project" value="UniProtKB-UniRule"/>
</dbReference>
<dbReference type="PROSITE" id="PS51585">
    <property type="entry name" value="SAM_MT_TPMT"/>
    <property type="match status" value="1"/>
</dbReference>
<dbReference type="PIRSF" id="PIRSF023956">
    <property type="entry name" value="Thiopurine_S-methyltransferase"/>
    <property type="match status" value="1"/>
</dbReference>
<evidence type="ECO:0000256" key="8">
    <source>
        <dbReference type="ARBA" id="ARBA00022691"/>
    </source>
</evidence>
<evidence type="ECO:0000256" key="9">
    <source>
        <dbReference type="HAMAP-Rule" id="MF_00812"/>
    </source>
</evidence>
<sequence>MEASFWHEKWKRGEINFHQSEANPLLTAHFEKLNLAKGSRVFLPLCGKTRDIAWLLANGYRVAGAELSGQAIDELFKELGLAPNISKVGNLTRYSADDIDIWVGDIFDVSAEYLGPINAIYDRAALVALPADMRKQYAAHLMQITGAAPQLLVAYVYDQSKIDGPPFSVNEDEVRQHYGATYQLTSVEIRDVAGGLKGKVASTETVWLLQKISG</sequence>
<accession>A0A127P4I4</accession>
<dbReference type="NCBIfam" id="NF009732">
    <property type="entry name" value="PRK13255.1"/>
    <property type="match status" value="1"/>
</dbReference>
<evidence type="ECO:0000256" key="2">
    <source>
        <dbReference type="ARBA" id="ARBA00004496"/>
    </source>
</evidence>
<dbReference type="Pfam" id="PF05724">
    <property type="entry name" value="TPMT"/>
    <property type="match status" value="1"/>
</dbReference>